<evidence type="ECO:0000313" key="4">
    <source>
        <dbReference type="Proteomes" id="UP001387110"/>
    </source>
</evidence>
<evidence type="ECO:0000313" key="2">
    <source>
        <dbReference type="EMBL" id="MEI4462823.1"/>
    </source>
</evidence>
<dbReference type="EMBL" id="LNQL01000002">
    <property type="protein sequence ID" value="KSU49544.1"/>
    <property type="molecule type" value="Genomic_DNA"/>
</dbReference>
<dbReference type="AlphaFoldDB" id="A0A0V8GGZ2"/>
<reference evidence="1 3" key="1">
    <citation type="journal article" date="2015" name="Int. J. Syst. Evol. Microbiol.">
        <title>Exiguobacterium enclense sp. nov., isolated from sediment.</title>
        <authorList>
            <person name="Dastager S.G."/>
            <person name="Mawlankar R."/>
            <person name="Sonalkar V.V."/>
            <person name="Thorat M.N."/>
            <person name="Mual P."/>
            <person name="Verma A."/>
            <person name="Krishnamurthi S."/>
            <person name="Tang S.K."/>
            <person name="Li W.J."/>
        </authorList>
    </citation>
    <scope>NUCLEOTIDE SEQUENCE [LARGE SCALE GENOMIC DNA]</scope>
    <source>
        <strain evidence="1 3">NIO-1109</strain>
    </source>
</reference>
<evidence type="ECO:0000313" key="3">
    <source>
        <dbReference type="Proteomes" id="UP000053797"/>
    </source>
</evidence>
<dbReference type="RefSeq" id="WP_023467913.1">
    <property type="nucleotide sequence ID" value="NZ_FMYN01000002.1"/>
</dbReference>
<dbReference type="OrthoDB" id="2352591at2"/>
<dbReference type="Proteomes" id="UP001387110">
    <property type="component" value="Unassembled WGS sequence"/>
</dbReference>
<proteinExistence type="predicted"/>
<keyword evidence="4" id="KW-1185">Reference proteome</keyword>
<evidence type="ECO:0000313" key="1">
    <source>
        <dbReference type="EMBL" id="KSU49544.1"/>
    </source>
</evidence>
<accession>A0A0V8GGZ2</accession>
<reference evidence="2 4" key="2">
    <citation type="submission" date="2023-12" db="EMBL/GenBank/DDBJ databases">
        <authorList>
            <person name="Easwaran N."/>
            <person name="Lazarus H.P.S."/>
        </authorList>
    </citation>
    <scope>NUCLEOTIDE SEQUENCE [LARGE SCALE GENOMIC DNA]</scope>
    <source>
        <strain evidence="2 4">VIT-2023</strain>
    </source>
</reference>
<evidence type="ECO:0008006" key="5">
    <source>
        <dbReference type="Google" id="ProtNLM"/>
    </source>
</evidence>
<dbReference type="EMBL" id="JBAWKY010000002">
    <property type="protein sequence ID" value="MEI4462823.1"/>
    <property type="molecule type" value="Genomic_DNA"/>
</dbReference>
<sequence>MRTITSTGERKKTSWALNIGNQPHLMMDGVTEQTLDAEQRVVYDEFLIPTTDTLIHRFKARFPNHLCENGYDVYGAAAFDEQVVELISNWFIELVTVLTAMQRTKGIQHVQIEGGVAKRTDFLPTVRRTCRALESTIDIY</sequence>
<gene>
    <name evidence="1" type="ORF">AS033_09265</name>
    <name evidence="2" type="ORF">SZL87_10330</name>
</gene>
<protein>
    <recommendedName>
        <fullName evidence="5">Carbohydrate kinase FGGY C-terminal domain-containing protein</fullName>
    </recommendedName>
</protein>
<name>A0A0V8GGZ2_9BACL</name>
<organism evidence="1 3">
    <name type="scientific">Exiguobacterium indicum</name>
    <dbReference type="NCBI Taxonomy" id="296995"/>
    <lineage>
        <taxon>Bacteria</taxon>
        <taxon>Bacillati</taxon>
        <taxon>Bacillota</taxon>
        <taxon>Bacilli</taxon>
        <taxon>Bacillales</taxon>
        <taxon>Bacillales Family XII. Incertae Sedis</taxon>
        <taxon>Exiguobacterium</taxon>
    </lineage>
</organism>
<comment type="caution">
    <text evidence="1">The sequence shown here is derived from an EMBL/GenBank/DDBJ whole genome shotgun (WGS) entry which is preliminary data.</text>
</comment>
<dbReference type="Proteomes" id="UP000053797">
    <property type="component" value="Unassembled WGS sequence"/>
</dbReference>